<reference evidence="9" key="1">
    <citation type="journal article" date="2019" name="Curr. Biol.">
        <title>Genome Sequence of Striga asiatica Provides Insight into the Evolution of Plant Parasitism.</title>
        <authorList>
            <person name="Yoshida S."/>
            <person name="Kim S."/>
            <person name="Wafula E.K."/>
            <person name="Tanskanen J."/>
            <person name="Kim Y.M."/>
            <person name="Honaas L."/>
            <person name="Yang Z."/>
            <person name="Spallek T."/>
            <person name="Conn C.E."/>
            <person name="Ichihashi Y."/>
            <person name="Cheong K."/>
            <person name="Cui S."/>
            <person name="Der J.P."/>
            <person name="Gundlach H."/>
            <person name="Jiao Y."/>
            <person name="Hori C."/>
            <person name="Ishida J.K."/>
            <person name="Kasahara H."/>
            <person name="Kiba T."/>
            <person name="Kim M.S."/>
            <person name="Koo N."/>
            <person name="Laohavisit A."/>
            <person name="Lee Y.H."/>
            <person name="Lumba S."/>
            <person name="McCourt P."/>
            <person name="Mortimer J.C."/>
            <person name="Mutuku J.M."/>
            <person name="Nomura T."/>
            <person name="Sasaki-Sekimoto Y."/>
            <person name="Seto Y."/>
            <person name="Wang Y."/>
            <person name="Wakatake T."/>
            <person name="Sakakibara H."/>
            <person name="Demura T."/>
            <person name="Yamaguchi S."/>
            <person name="Yoneyama K."/>
            <person name="Manabe R.I."/>
            <person name="Nelson D.C."/>
            <person name="Schulman A.H."/>
            <person name="Timko M.P."/>
            <person name="dePamphilis C.W."/>
            <person name="Choi D."/>
            <person name="Shirasu K."/>
        </authorList>
    </citation>
    <scope>NUCLEOTIDE SEQUENCE [LARGE SCALE GENOMIC DNA]</scope>
    <source>
        <strain evidence="9">cv. UVA1</strain>
    </source>
</reference>
<keyword evidence="2 5" id="KW-0863">Zinc-finger</keyword>
<dbReference type="PROSITE" id="PS50103">
    <property type="entry name" value="ZF_C3H1"/>
    <property type="match status" value="5"/>
</dbReference>
<feature type="region of interest" description="Disordered" evidence="6">
    <location>
        <begin position="1"/>
        <end position="22"/>
    </location>
</feature>
<keyword evidence="4" id="KW-0238">DNA-binding</keyword>
<dbReference type="Gene3D" id="2.30.30.1190">
    <property type="match status" value="1"/>
</dbReference>
<feature type="domain" description="C3H1-type" evidence="7">
    <location>
        <begin position="459"/>
        <end position="487"/>
    </location>
</feature>
<dbReference type="InterPro" id="IPR041367">
    <property type="entry name" value="Znf-CCCH_4"/>
</dbReference>
<sequence>MAELLSPTPGKPPIENSGPGVLIADNASRDSIANTTPAVEIQHDESSLNAPGGGSVPPVESTADVAREIVGGSDELEFLNALERDLCHLTIQKAEIEAESVRLEEVGVEGAKDVVGTVEIGEFQEEEDGKNAGNVGDENRCGWGYAEIEERTKPDNFLEEKGRDYSVSVEDENWDRWGFGEKVEMLQVENFHEENGGRNAANVEDENGVRLGYVENEGVLVLDNLHGGKGETNGKRFENDYVDGWGYMENEGAWKPDNLHEEKGRANVVSVEDQNEDRWGFMENEETRELDNLQGKMGVEDQNENRWFVENVGCSQDKKMNGGSRSGDAVTKFGRYNQNNNNRKINYPMRPDAEDCSYYMKSGSCKFGSSCKFNHPPRRNTQVVKERAKYGGDNTERGGQTECKYYLASGGCRYGENCRFSHNSDNSSKSQILEFNFLGLPIRSNYLSQYVLVTNGCLLQGEKECPFYMRTGTCKYASNCRFHHPEPTTVGGADSSSGYDNGGSIPSQLLSSSSVQSWSSPMAVNEASSFRPSVFSGGQGAPSSDPEWSGYQAPNYTTSNRSLPTPPAFALSNLPTEISFSMPRQHDVVLDEYPERPGEPECSFFMKNGDCKFKSNCKFHHPKNYIRKPKADSCTLNDKGLPLRPDQPICTHYHRYGICKYGPACKYDHPSSFANLPNANPI</sequence>
<dbReference type="Pfam" id="PF00642">
    <property type="entry name" value="zf-CCCH"/>
    <property type="match status" value="4"/>
</dbReference>
<dbReference type="Gene3D" id="4.10.1000.10">
    <property type="entry name" value="Zinc finger, CCCH-type"/>
    <property type="match status" value="2"/>
</dbReference>
<gene>
    <name evidence="8" type="ORF">STAS_20605</name>
</gene>
<protein>
    <submittedName>
        <fullName evidence="8">Zinc finger CCCH domain-containing protein</fullName>
    </submittedName>
</protein>
<feature type="region of interest" description="Disordered" evidence="6">
    <location>
        <begin position="318"/>
        <end position="344"/>
    </location>
</feature>
<dbReference type="PANTHER" id="PTHR12506">
    <property type="entry name" value="PROTEIN PHOSPHATASE RELATED"/>
    <property type="match status" value="1"/>
</dbReference>
<dbReference type="Pfam" id="PF18044">
    <property type="entry name" value="zf-CCCH_4"/>
    <property type="match status" value="1"/>
</dbReference>
<feature type="region of interest" description="Disordered" evidence="6">
    <location>
        <begin position="534"/>
        <end position="564"/>
    </location>
</feature>
<proteinExistence type="predicted"/>
<feature type="domain" description="C3H1-type" evidence="7">
    <location>
        <begin position="644"/>
        <end position="672"/>
    </location>
</feature>
<keyword evidence="1 5" id="KW-0479">Metal-binding</keyword>
<dbReference type="InterPro" id="IPR050974">
    <property type="entry name" value="Plant_ZF_CCCH"/>
</dbReference>
<dbReference type="GO" id="GO:0008270">
    <property type="term" value="F:zinc ion binding"/>
    <property type="evidence" value="ECO:0007669"/>
    <property type="project" value="UniProtKB-KW"/>
</dbReference>
<dbReference type="PANTHER" id="PTHR12506:SF20">
    <property type="entry name" value="ZINC FINGER CCCH DOMAIN-CONTAINING PROTEIN 67"/>
    <property type="match status" value="1"/>
</dbReference>
<evidence type="ECO:0000256" key="4">
    <source>
        <dbReference type="ARBA" id="ARBA00023125"/>
    </source>
</evidence>
<dbReference type="InterPro" id="IPR036855">
    <property type="entry name" value="Znf_CCCH_sf"/>
</dbReference>
<dbReference type="GO" id="GO:0003729">
    <property type="term" value="F:mRNA binding"/>
    <property type="evidence" value="ECO:0007669"/>
    <property type="project" value="UniProtKB-ARBA"/>
</dbReference>
<feature type="domain" description="C3H1-type" evidence="7">
    <location>
        <begin position="350"/>
        <end position="378"/>
    </location>
</feature>
<feature type="zinc finger region" description="C3H1-type" evidence="5">
    <location>
        <begin position="596"/>
        <end position="624"/>
    </location>
</feature>
<evidence type="ECO:0000313" key="8">
    <source>
        <dbReference type="EMBL" id="GER43743.1"/>
    </source>
</evidence>
<evidence type="ECO:0000256" key="5">
    <source>
        <dbReference type="PROSITE-ProRule" id="PRU00723"/>
    </source>
</evidence>
<feature type="domain" description="C3H1-type" evidence="7">
    <location>
        <begin position="596"/>
        <end position="624"/>
    </location>
</feature>
<comment type="caution">
    <text evidence="8">The sequence shown here is derived from an EMBL/GenBank/DDBJ whole genome shotgun (WGS) entry which is preliminary data.</text>
</comment>
<dbReference type="SUPFAM" id="SSF90229">
    <property type="entry name" value="CCCH zinc finger"/>
    <property type="match status" value="5"/>
</dbReference>
<evidence type="ECO:0000256" key="2">
    <source>
        <dbReference type="ARBA" id="ARBA00022771"/>
    </source>
</evidence>
<name>A0A5A7QEI9_STRAF</name>
<feature type="zinc finger region" description="C3H1-type" evidence="5">
    <location>
        <begin position="644"/>
        <end position="672"/>
    </location>
</feature>
<feature type="zinc finger region" description="C3H1-type" evidence="5">
    <location>
        <begin position="350"/>
        <end position="378"/>
    </location>
</feature>
<evidence type="ECO:0000259" key="7">
    <source>
        <dbReference type="PROSITE" id="PS50103"/>
    </source>
</evidence>
<dbReference type="GO" id="GO:0003677">
    <property type="term" value="F:DNA binding"/>
    <property type="evidence" value="ECO:0007669"/>
    <property type="project" value="UniProtKB-KW"/>
</dbReference>
<organism evidence="8 9">
    <name type="scientific">Striga asiatica</name>
    <name type="common">Asiatic witchweed</name>
    <name type="synonym">Buchnera asiatica</name>
    <dbReference type="NCBI Taxonomy" id="4170"/>
    <lineage>
        <taxon>Eukaryota</taxon>
        <taxon>Viridiplantae</taxon>
        <taxon>Streptophyta</taxon>
        <taxon>Embryophyta</taxon>
        <taxon>Tracheophyta</taxon>
        <taxon>Spermatophyta</taxon>
        <taxon>Magnoliopsida</taxon>
        <taxon>eudicotyledons</taxon>
        <taxon>Gunneridae</taxon>
        <taxon>Pentapetalae</taxon>
        <taxon>asterids</taxon>
        <taxon>lamiids</taxon>
        <taxon>Lamiales</taxon>
        <taxon>Orobanchaceae</taxon>
        <taxon>Buchnereae</taxon>
        <taxon>Striga</taxon>
    </lineage>
</organism>
<keyword evidence="9" id="KW-1185">Reference proteome</keyword>
<evidence type="ECO:0000256" key="1">
    <source>
        <dbReference type="ARBA" id="ARBA00022723"/>
    </source>
</evidence>
<evidence type="ECO:0000256" key="3">
    <source>
        <dbReference type="ARBA" id="ARBA00022833"/>
    </source>
</evidence>
<dbReference type="AlphaFoldDB" id="A0A5A7QEI9"/>
<dbReference type="EMBL" id="BKCP01006737">
    <property type="protein sequence ID" value="GER43743.1"/>
    <property type="molecule type" value="Genomic_DNA"/>
</dbReference>
<feature type="domain" description="C3H1-type" evidence="7">
    <location>
        <begin position="397"/>
        <end position="425"/>
    </location>
</feature>
<feature type="zinc finger region" description="C3H1-type" evidence="5">
    <location>
        <begin position="397"/>
        <end position="425"/>
    </location>
</feature>
<keyword evidence="3 5" id="KW-0862">Zinc</keyword>
<feature type="zinc finger region" description="C3H1-type" evidence="5">
    <location>
        <begin position="459"/>
        <end position="487"/>
    </location>
</feature>
<evidence type="ECO:0000256" key="6">
    <source>
        <dbReference type="SAM" id="MobiDB-lite"/>
    </source>
</evidence>
<dbReference type="Proteomes" id="UP000325081">
    <property type="component" value="Unassembled WGS sequence"/>
</dbReference>
<evidence type="ECO:0000313" key="9">
    <source>
        <dbReference type="Proteomes" id="UP000325081"/>
    </source>
</evidence>
<dbReference type="InterPro" id="IPR000571">
    <property type="entry name" value="Znf_CCCH"/>
</dbReference>
<dbReference type="SMART" id="SM00356">
    <property type="entry name" value="ZnF_C3H1"/>
    <property type="match status" value="5"/>
</dbReference>
<dbReference type="OrthoDB" id="411372at2759"/>
<accession>A0A5A7QEI9</accession>
<feature type="compositionally biased region" description="Polar residues" evidence="6">
    <location>
        <begin position="552"/>
        <end position="563"/>
    </location>
</feature>